<keyword evidence="2" id="KW-1185">Reference proteome</keyword>
<dbReference type="EMBL" id="ML119051">
    <property type="protein sequence ID" value="ROT42497.1"/>
    <property type="molecule type" value="Genomic_DNA"/>
</dbReference>
<organism evidence="1 2">
    <name type="scientific">Sodiomyces alkalinus (strain CBS 110278 / VKM F-3762 / F11)</name>
    <name type="common">Alkaliphilic filamentous fungus</name>
    <dbReference type="NCBI Taxonomy" id="1314773"/>
    <lineage>
        <taxon>Eukaryota</taxon>
        <taxon>Fungi</taxon>
        <taxon>Dikarya</taxon>
        <taxon>Ascomycota</taxon>
        <taxon>Pezizomycotina</taxon>
        <taxon>Sordariomycetes</taxon>
        <taxon>Hypocreomycetidae</taxon>
        <taxon>Glomerellales</taxon>
        <taxon>Plectosphaerellaceae</taxon>
        <taxon>Sodiomyces</taxon>
    </lineage>
</organism>
<accession>A0A3N2Q733</accession>
<reference evidence="1 2" key="1">
    <citation type="journal article" date="2018" name="Mol. Ecol.">
        <title>The obligate alkalophilic soda-lake fungus Sodiomyces alkalinus has shifted to a protein diet.</title>
        <authorList>
            <person name="Grum-Grzhimaylo A.A."/>
            <person name="Falkoski D.L."/>
            <person name="van den Heuvel J."/>
            <person name="Valero-Jimenez C.A."/>
            <person name="Min B."/>
            <person name="Choi I.G."/>
            <person name="Lipzen A."/>
            <person name="Daum C.G."/>
            <person name="Aanen D.K."/>
            <person name="Tsang A."/>
            <person name="Henrissat B."/>
            <person name="Bilanenko E.N."/>
            <person name="de Vries R.P."/>
            <person name="van Kan J.A.L."/>
            <person name="Grigoriev I.V."/>
            <person name="Debets A.J.M."/>
        </authorList>
    </citation>
    <scope>NUCLEOTIDE SEQUENCE [LARGE SCALE GENOMIC DNA]</scope>
    <source>
        <strain evidence="1 2">F11</strain>
    </source>
</reference>
<evidence type="ECO:0000313" key="2">
    <source>
        <dbReference type="Proteomes" id="UP000272025"/>
    </source>
</evidence>
<protein>
    <submittedName>
        <fullName evidence="1">Uncharacterized protein</fullName>
    </submittedName>
</protein>
<proteinExistence type="predicted"/>
<gene>
    <name evidence="1" type="ORF">SODALDRAFT_16938</name>
</gene>
<dbReference type="AlphaFoldDB" id="A0A3N2Q733"/>
<dbReference type="Proteomes" id="UP000272025">
    <property type="component" value="Unassembled WGS sequence"/>
</dbReference>
<dbReference type="RefSeq" id="XP_028470303.1">
    <property type="nucleotide sequence ID" value="XM_028606994.1"/>
</dbReference>
<name>A0A3N2Q733_SODAK</name>
<sequence length="127" mass="14205">MTSARLRVMEAMTTNPMSQFSALSVFPSIRATPLPSACDFWSPGNERRKSNNSPLATCNSEELSFGSFPLRGLSRCLRVFPENQITSTWTLRSAVGRMQYTGKGERMMWLTSRGLVGYQENTGLTKK</sequence>
<dbReference type="GeneID" id="39575472"/>
<evidence type="ECO:0000313" key="1">
    <source>
        <dbReference type="EMBL" id="ROT42497.1"/>
    </source>
</evidence>